<reference evidence="1" key="1">
    <citation type="submission" date="2022-03" db="EMBL/GenBank/DDBJ databases">
        <authorList>
            <person name="Brunel B."/>
        </authorList>
    </citation>
    <scope>NUCLEOTIDE SEQUENCE</scope>
    <source>
        <strain evidence="1">STM4922sample</strain>
    </source>
</reference>
<comment type="caution">
    <text evidence="1">The sequence shown here is derived from an EMBL/GenBank/DDBJ whole genome shotgun (WGS) entry which is preliminary data.</text>
</comment>
<evidence type="ECO:0000313" key="1">
    <source>
        <dbReference type="EMBL" id="CAH2405347.1"/>
    </source>
</evidence>
<evidence type="ECO:0000313" key="2">
    <source>
        <dbReference type="Proteomes" id="UP001152604"/>
    </source>
</evidence>
<dbReference type="Proteomes" id="UP001152604">
    <property type="component" value="Unassembled WGS sequence"/>
</dbReference>
<dbReference type="EMBL" id="CAKXZS010000034">
    <property type="protein sequence ID" value="CAH2405347.1"/>
    <property type="molecule type" value="Genomic_DNA"/>
</dbReference>
<proteinExistence type="predicted"/>
<protein>
    <submittedName>
        <fullName evidence="1">Uncharacterized protein</fullName>
    </submittedName>
</protein>
<name>A0ABM9E842_9HYPH</name>
<keyword evidence="2" id="KW-1185">Reference proteome</keyword>
<accession>A0ABM9E842</accession>
<gene>
    <name evidence="1" type="ORF">MES4922_40196</name>
</gene>
<sequence>MGRVVVAKSAEPNPVMLMMTRTLVNLLFDSRLLW</sequence>
<organism evidence="1 2">
    <name type="scientific">Mesorhizobium ventifaucium</name>
    <dbReference type="NCBI Taxonomy" id="666020"/>
    <lineage>
        <taxon>Bacteria</taxon>
        <taxon>Pseudomonadati</taxon>
        <taxon>Pseudomonadota</taxon>
        <taxon>Alphaproteobacteria</taxon>
        <taxon>Hyphomicrobiales</taxon>
        <taxon>Phyllobacteriaceae</taxon>
        <taxon>Mesorhizobium</taxon>
    </lineage>
</organism>